<reference evidence="13" key="1">
    <citation type="submission" date="2025-08" db="UniProtKB">
        <authorList>
            <consortium name="RefSeq"/>
        </authorList>
    </citation>
    <scope>IDENTIFICATION</scope>
</reference>
<dbReference type="GeneID" id="108008611"/>
<feature type="region of interest" description="Disordered" evidence="11">
    <location>
        <begin position="273"/>
        <end position="357"/>
    </location>
</feature>
<evidence type="ECO:0000256" key="4">
    <source>
        <dbReference type="ARBA" id="ARBA00022547"/>
    </source>
</evidence>
<evidence type="ECO:0000256" key="11">
    <source>
        <dbReference type="SAM" id="MobiDB-lite"/>
    </source>
</evidence>
<keyword evidence="4" id="KW-0138">CF(0)</keyword>
<feature type="compositionally biased region" description="Basic and acidic residues" evidence="11">
    <location>
        <begin position="459"/>
        <end position="484"/>
    </location>
</feature>
<feature type="compositionally biased region" description="Basic and acidic residues" evidence="11">
    <location>
        <begin position="541"/>
        <end position="553"/>
    </location>
</feature>
<dbReference type="GO" id="GO:0045259">
    <property type="term" value="C:proton-transporting ATP synthase complex"/>
    <property type="evidence" value="ECO:0007669"/>
    <property type="project" value="UniProtKB-KW"/>
</dbReference>
<organism evidence="12 13">
    <name type="scientific">Drosophila suzukii</name>
    <name type="common">Spotted-wing drosophila fruit fly</name>
    <dbReference type="NCBI Taxonomy" id="28584"/>
    <lineage>
        <taxon>Eukaryota</taxon>
        <taxon>Metazoa</taxon>
        <taxon>Ecdysozoa</taxon>
        <taxon>Arthropoda</taxon>
        <taxon>Hexapoda</taxon>
        <taxon>Insecta</taxon>
        <taxon>Pterygota</taxon>
        <taxon>Neoptera</taxon>
        <taxon>Endopterygota</taxon>
        <taxon>Diptera</taxon>
        <taxon>Brachycera</taxon>
        <taxon>Muscomorpha</taxon>
        <taxon>Ephydroidea</taxon>
        <taxon>Drosophilidae</taxon>
        <taxon>Drosophila</taxon>
        <taxon>Sophophora</taxon>
    </lineage>
</organism>
<evidence type="ECO:0000256" key="6">
    <source>
        <dbReference type="ARBA" id="ARBA00022792"/>
    </source>
</evidence>
<feature type="region of interest" description="Disordered" evidence="11">
    <location>
        <begin position="171"/>
        <end position="238"/>
    </location>
</feature>
<dbReference type="Proteomes" id="UP001652628">
    <property type="component" value="Chromosome 2R"/>
</dbReference>
<evidence type="ECO:0000256" key="7">
    <source>
        <dbReference type="ARBA" id="ARBA00023065"/>
    </source>
</evidence>
<feature type="coiled-coil region" evidence="10">
    <location>
        <begin position="108"/>
        <end position="146"/>
    </location>
</feature>
<keyword evidence="7" id="KW-0406">Ion transport</keyword>
<feature type="compositionally biased region" description="Basic and acidic residues" evidence="11">
    <location>
        <begin position="276"/>
        <end position="285"/>
    </location>
</feature>
<dbReference type="SUPFAM" id="SSF161065">
    <property type="entry name" value="ATP synthase D chain-like"/>
    <property type="match status" value="1"/>
</dbReference>
<evidence type="ECO:0000256" key="5">
    <source>
        <dbReference type="ARBA" id="ARBA00022781"/>
    </source>
</evidence>
<dbReference type="PANTHER" id="PTHR12700">
    <property type="entry name" value="ATP SYNTHASE SUBUNIT D, MITOCHONDRIAL"/>
    <property type="match status" value="1"/>
</dbReference>
<evidence type="ECO:0000256" key="3">
    <source>
        <dbReference type="ARBA" id="ARBA00022448"/>
    </source>
</evidence>
<dbReference type="InterPro" id="IPR036228">
    <property type="entry name" value="ATP_synth_F0_dsu_sf_mt"/>
</dbReference>
<keyword evidence="10" id="KW-0175">Coiled coil</keyword>
<proteinExistence type="inferred from homology"/>
<dbReference type="GO" id="GO:0015078">
    <property type="term" value="F:proton transmembrane transporter activity"/>
    <property type="evidence" value="ECO:0007669"/>
    <property type="project" value="InterPro"/>
</dbReference>
<accession>A0AB39Z3N1</accession>
<comment type="similarity">
    <text evidence="2">Belongs to the ATPase d subunit family.</text>
</comment>
<gene>
    <name evidence="13" type="primary">knon</name>
</gene>
<dbReference type="InterPro" id="IPR008689">
    <property type="entry name" value="ATP_synth_F0_dsu_mt"/>
</dbReference>
<feature type="compositionally biased region" description="Low complexity" evidence="11">
    <location>
        <begin position="286"/>
        <end position="308"/>
    </location>
</feature>
<evidence type="ECO:0000313" key="13">
    <source>
        <dbReference type="RefSeq" id="XP_016927981.2"/>
    </source>
</evidence>
<feature type="region of interest" description="Disordered" evidence="11">
    <location>
        <begin position="371"/>
        <end position="486"/>
    </location>
</feature>
<dbReference type="RefSeq" id="XP_016927981.2">
    <property type="nucleotide sequence ID" value="XM_017072492.4"/>
</dbReference>
<keyword evidence="9" id="KW-0472">Membrane</keyword>
<feature type="compositionally biased region" description="Basic and acidic residues" evidence="11">
    <location>
        <begin position="500"/>
        <end position="519"/>
    </location>
</feature>
<dbReference type="Gene3D" id="6.10.280.70">
    <property type="match status" value="1"/>
</dbReference>
<dbReference type="AlphaFoldDB" id="A0AB39Z3N1"/>
<evidence type="ECO:0000256" key="1">
    <source>
        <dbReference type="ARBA" id="ARBA00004273"/>
    </source>
</evidence>
<dbReference type="GO" id="GO:0005743">
    <property type="term" value="C:mitochondrial inner membrane"/>
    <property type="evidence" value="ECO:0007669"/>
    <property type="project" value="UniProtKB-SubCell"/>
</dbReference>
<evidence type="ECO:0000256" key="2">
    <source>
        <dbReference type="ARBA" id="ARBA00006842"/>
    </source>
</evidence>
<name>A0AB39Z3N1_DROSZ</name>
<keyword evidence="6" id="KW-0999">Mitochondrion inner membrane</keyword>
<comment type="subcellular location">
    <subcellularLocation>
        <location evidence="1">Mitochondrion inner membrane</location>
    </subcellularLocation>
</comment>
<dbReference type="GO" id="GO:0015986">
    <property type="term" value="P:proton motive force-driven ATP synthesis"/>
    <property type="evidence" value="ECO:0007669"/>
    <property type="project" value="InterPro"/>
</dbReference>
<keyword evidence="5" id="KW-0375">Hydrogen ion transport</keyword>
<dbReference type="CTD" id="36845"/>
<protein>
    <submittedName>
        <fullName evidence="13">Axoneme-associated protein mst101(2)</fullName>
    </submittedName>
</protein>
<feature type="region of interest" description="Disordered" evidence="11">
    <location>
        <begin position="500"/>
        <end position="560"/>
    </location>
</feature>
<evidence type="ECO:0000313" key="12">
    <source>
        <dbReference type="Proteomes" id="UP001652628"/>
    </source>
</evidence>
<keyword evidence="8" id="KW-0496">Mitochondrion</keyword>
<feature type="compositionally biased region" description="Basic and acidic residues" evidence="11">
    <location>
        <begin position="371"/>
        <end position="449"/>
    </location>
</feature>
<evidence type="ECO:0000256" key="10">
    <source>
        <dbReference type="SAM" id="Coils"/>
    </source>
</evidence>
<dbReference type="Pfam" id="PF05873">
    <property type="entry name" value="Mt_ATP-synt_D"/>
    <property type="match status" value="1"/>
</dbReference>
<feature type="coiled-coil region" evidence="10">
    <location>
        <begin position="643"/>
        <end position="699"/>
    </location>
</feature>
<keyword evidence="3" id="KW-0813">Transport</keyword>
<sequence>MWEKLVNCIKGNGGAQKTSCQVVQLADLMKQVPPNQLKMFQMFAKKHEEYKDRVRKYPESMPPIDWEYYRQNVREEFVEWVKGYETKYDKLHSVFENRHAMVDHKRYFEKVDEEAEAVKKAIADYKAESNERIKKLTENLECLKAMQPYEQMTMEEFCFARPHLAPDFINKPTFWPHTPEEQIPGPSDPEAAAALHHDQEPEPPKKPSPEKPPEKASEDPKTAAAVAPKKPSEPVVDTTQLAEKASGMAKELVAKAIVLFNSLKEKLSGMAKNVQKKAEAAKAARAEASGKSVTPTSTSTSPSTPTKSLDSIKERESGPNICNQTILRSEEEEANPEVKARHANLSIEADPCDAQEERTREIARALERKRQLREAEEHREYQKSRQVCEPKEEGPICEPDPCKPKEEAICEPDPCKPKEEELICEPDPCKPKEEESVCKPDPCKPKDEEGACEEEEDPCKEKPNEEKDCKFDKDNEGNLEKSQEQEQVFINIAKCSEDLAKKEEEKKSGEPGKPKEKASLTEITLGSDEKPILGMQLTDSKAAKKDQRARIDGADEVGPVYTDPKQLAELLANEKEKKELKEKEVPVIIEDAIKPEDDKPVTIYPKLEISAKPKTEDVDEAKKSPKDMAKQVFSMASGAASLLTEATNTLEDLKKKKEERLEALEQAYTSAQRQAQGALAEASKAVEAANKLAQRSAEKTGEVSSRDKEALEMAEKHAILAKMMASRAVALKDEIARVLNDLKKKQ</sequence>
<evidence type="ECO:0000256" key="9">
    <source>
        <dbReference type="ARBA" id="ARBA00023136"/>
    </source>
</evidence>
<evidence type="ECO:0000256" key="8">
    <source>
        <dbReference type="ARBA" id="ARBA00023128"/>
    </source>
</evidence>
<keyword evidence="12" id="KW-1185">Reference proteome</keyword>
<feature type="compositionally biased region" description="Basic and acidic residues" evidence="11">
    <location>
        <begin position="195"/>
        <end position="221"/>
    </location>
</feature>